<evidence type="ECO:0000256" key="7">
    <source>
        <dbReference type="ARBA" id="ARBA00048117"/>
    </source>
</evidence>
<dbReference type="PROSITE" id="PS01016">
    <property type="entry name" value="GLYCOPROTEASE"/>
    <property type="match status" value="1"/>
</dbReference>
<feature type="binding site" evidence="8">
    <location>
        <position position="280"/>
    </location>
    <ligand>
        <name>substrate</name>
    </ligand>
</feature>
<protein>
    <recommendedName>
        <fullName evidence="8">tRNA N6-adenosine threonylcarbamoyltransferase</fullName>
        <ecNumber evidence="8">2.3.1.234</ecNumber>
    </recommendedName>
    <alternativeName>
        <fullName evidence="8">N6-L-threonylcarbamoyladenine synthase</fullName>
        <shortName evidence="8">t(6)A synthase</shortName>
    </alternativeName>
    <alternativeName>
        <fullName evidence="8">t(6)A37 threonylcarbamoyladenosine biosynthesis protein TsaD</fullName>
    </alternativeName>
    <alternativeName>
        <fullName evidence="8">tRNA threonylcarbamoyladenosine biosynthesis protein TsaD</fullName>
    </alternativeName>
</protein>
<feature type="binding site" evidence="8">
    <location>
        <position position="308"/>
    </location>
    <ligand>
        <name>Fe cation</name>
        <dbReference type="ChEBI" id="CHEBI:24875"/>
    </ligand>
</feature>
<reference evidence="10 11" key="1">
    <citation type="submission" date="2018-10" db="EMBL/GenBank/DDBJ databases">
        <authorList>
            <person name="Chen X."/>
        </authorList>
    </citation>
    <scope>NUCLEOTIDE SEQUENCE [LARGE SCALE GENOMIC DNA]</scope>
    <source>
        <strain evidence="10 11">YIM 102668</strain>
    </source>
</reference>
<evidence type="ECO:0000256" key="4">
    <source>
        <dbReference type="ARBA" id="ARBA00022723"/>
    </source>
</evidence>
<keyword evidence="2 8" id="KW-0808">Transferase</keyword>
<comment type="subcellular location">
    <subcellularLocation>
        <location evidence="8">Cytoplasm</location>
    </subcellularLocation>
</comment>
<dbReference type="HAMAP" id="MF_01445">
    <property type="entry name" value="TsaD"/>
    <property type="match status" value="1"/>
</dbReference>
<dbReference type="PANTHER" id="PTHR11735:SF6">
    <property type="entry name" value="TRNA N6-ADENOSINE THREONYLCARBAMOYLTRANSFERASE, MITOCHONDRIAL"/>
    <property type="match status" value="1"/>
</dbReference>
<feature type="binding site" evidence="8">
    <location>
        <position position="117"/>
    </location>
    <ligand>
        <name>Fe cation</name>
        <dbReference type="ChEBI" id="CHEBI:24875"/>
    </ligand>
</feature>
<dbReference type="InterPro" id="IPR017860">
    <property type="entry name" value="Peptidase_M22_CS"/>
</dbReference>
<feature type="binding site" evidence="8">
    <location>
        <position position="185"/>
    </location>
    <ligand>
        <name>substrate</name>
    </ligand>
</feature>
<evidence type="ECO:0000256" key="2">
    <source>
        <dbReference type="ARBA" id="ARBA00022679"/>
    </source>
</evidence>
<comment type="cofactor">
    <cofactor evidence="8">
        <name>Fe(2+)</name>
        <dbReference type="ChEBI" id="CHEBI:29033"/>
    </cofactor>
    <text evidence="8">Binds 1 Fe(2+) ion per subunit.</text>
</comment>
<dbReference type="GO" id="GO:0005737">
    <property type="term" value="C:cytoplasm"/>
    <property type="evidence" value="ECO:0007669"/>
    <property type="project" value="UniProtKB-SubCell"/>
</dbReference>
<evidence type="ECO:0000313" key="10">
    <source>
        <dbReference type="EMBL" id="RLZ11490.1"/>
    </source>
</evidence>
<dbReference type="InterPro" id="IPR022450">
    <property type="entry name" value="TsaD"/>
</dbReference>
<evidence type="ECO:0000313" key="11">
    <source>
        <dbReference type="Proteomes" id="UP000275348"/>
    </source>
</evidence>
<feature type="domain" description="Gcp-like" evidence="9">
    <location>
        <begin position="27"/>
        <end position="314"/>
    </location>
</feature>
<keyword evidence="11" id="KW-1185">Reference proteome</keyword>
<dbReference type="RefSeq" id="WP_121934170.1">
    <property type="nucleotide sequence ID" value="NZ_RDOJ01000005.1"/>
</dbReference>
<evidence type="ECO:0000259" key="9">
    <source>
        <dbReference type="Pfam" id="PF00814"/>
    </source>
</evidence>
<comment type="similarity">
    <text evidence="8">Belongs to the KAE1 / TsaD family.</text>
</comment>
<feature type="binding site" evidence="8">
    <location>
        <begin position="139"/>
        <end position="143"/>
    </location>
    <ligand>
        <name>substrate</name>
    </ligand>
</feature>
<keyword evidence="3 8" id="KW-0819">tRNA processing</keyword>
<gene>
    <name evidence="8 10" type="primary">tsaD</name>
    <name evidence="10" type="ORF">EAH69_05470</name>
</gene>
<keyword evidence="1 8" id="KW-0963">Cytoplasm</keyword>
<keyword evidence="6 8" id="KW-0012">Acyltransferase</keyword>
<evidence type="ECO:0000256" key="8">
    <source>
        <dbReference type="HAMAP-Rule" id="MF_01445"/>
    </source>
</evidence>
<dbReference type="CDD" id="cd24133">
    <property type="entry name" value="ASKHA_NBD_TsaD_bac"/>
    <property type="match status" value="1"/>
</dbReference>
<proteinExistence type="inferred from homology"/>
<feature type="binding site" evidence="8">
    <location>
        <position position="172"/>
    </location>
    <ligand>
        <name>substrate</name>
    </ligand>
</feature>
<dbReference type="Pfam" id="PF00814">
    <property type="entry name" value="TsaD"/>
    <property type="match status" value="1"/>
</dbReference>
<sequence>MSDKNYILAIESSCDDTGAAIILDNCILSNVVASQKVHEEYGGVVPELASRAHQQNIVPVVDQALKQAKITKEDLKAVSYTRGPGLMGSLLVGGSFAKSFSQSLDIPLIEVNHMQGHILANFIDDANDVKPTFPFLCLTVSGGHTQIVKINDYLDMEILGETIDDAAGEAFDKAGKILNLPYPAGPIIDKKSKIGDPTKFKFAKPKIDGLNFSFSGFKTSILYFIQKEVKANPNFIEENLDDLCASIQRSIVDILMAKIKQASDETGIKQIAIAGGVSANSEIRARLKEGEEKFGWKAFIPKFEYTTDNAAMIAIVGQLKYERQLFTDLSAKSVAKYHI</sequence>
<dbReference type="FunFam" id="3.30.420.40:FF:000040">
    <property type="entry name" value="tRNA N6-adenosine threonylcarbamoyltransferase"/>
    <property type="match status" value="1"/>
</dbReference>
<dbReference type="OrthoDB" id="9806197at2"/>
<dbReference type="SUPFAM" id="SSF53067">
    <property type="entry name" value="Actin-like ATPase domain"/>
    <property type="match status" value="2"/>
</dbReference>
<dbReference type="GO" id="GO:0061711">
    <property type="term" value="F:tRNA N(6)-L-threonylcarbamoyladenine synthase activity"/>
    <property type="evidence" value="ECO:0007669"/>
    <property type="project" value="UniProtKB-EC"/>
</dbReference>
<dbReference type="PANTHER" id="PTHR11735">
    <property type="entry name" value="TRNA N6-ADENOSINE THREONYLCARBAMOYLTRANSFERASE"/>
    <property type="match status" value="1"/>
</dbReference>
<dbReference type="Proteomes" id="UP000275348">
    <property type="component" value="Unassembled WGS sequence"/>
</dbReference>
<dbReference type="PRINTS" id="PR00789">
    <property type="entry name" value="OSIALOPTASE"/>
</dbReference>
<comment type="function">
    <text evidence="8">Required for the formation of a threonylcarbamoyl group on adenosine at position 37 (t(6)A37) in tRNAs that read codons beginning with adenine. Is involved in the transfer of the threonylcarbamoyl moiety of threonylcarbamoyl-AMP (TC-AMP) to the N6 group of A37, together with TsaE and TsaB. TsaD likely plays a direct catalytic role in this reaction.</text>
</comment>
<organism evidence="10 11">
    <name type="scientific">Faecalibacter macacae</name>
    <dbReference type="NCBI Taxonomy" id="1859289"/>
    <lineage>
        <taxon>Bacteria</taxon>
        <taxon>Pseudomonadati</taxon>
        <taxon>Bacteroidota</taxon>
        <taxon>Flavobacteriia</taxon>
        <taxon>Flavobacteriales</taxon>
        <taxon>Weeksellaceae</taxon>
        <taxon>Faecalibacter</taxon>
    </lineage>
</organism>
<dbReference type="InterPro" id="IPR017861">
    <property type="entry name" value="KAE1/TsaD"/>
</dbReference>
<name>A0A3L9MEH1_9FLAO</name>
<dbReference type="Gene3D" id="3.30.420.40">
    <property type="match status" value="2"/>
</dbReference>
<evidence type="ECO:0000256" key="3">
    <source>
        <dbReference type="ARBA" id="ARBA00022694"/>
    </source>
</evidence>
<evidence type="ECO:0000256" key="6">
    <source>
        <dbReference type="ARBA" id="ARBA00023315"/>
    </source>
</evidence>
<keyword evidence="4 8" id="KW-0479">Metal-binding</keyword>
<keyword evidence="5 8" id="KW-0408">Iron</keyword>
<dbReference type="EMBL" id="RDOJ01000005">
    <property type="protein sequence ID" value="RLZ11490.1"/>
    <property type="molecule type" value="Genomic_DNA"/>
</dbReference>
<dbReference type="InterPro" id="IPR000905">
    <property type="entry name" value="Gcp-like_dom"/>
</dbReference>
<dbReference type="GO" id="GO:0002949">
    <property type="term" value="P:tRNA threonylcarbamoyladenosine modification"/>
    <property type="evidence" value="ECO:0007669"/>
    <property type="project" value="UniProtKB-UniRule"/>
</dbReference>
<evidence type="ECO:0000256" key="1">
    <source>
        <dbReference type="ARBA" id="ARBA00022490"/>
    </source>
</evidence>
<comment type="catalytic activity">
    <reaction evidence="7 8">
        <text>L-threonylcarbamoyladenylate + adenosine(37) in tRNA = N(6)-L-threonylcarbamoyladenosine(37) in tRNA + AMP + H(+)</text>
        <dbReference type="Rhea" id="RHEA:37059"/>
        <dbReference type="Rhea" id="RHEA-COMP:10162"/>
        <dbReference type="Rhea" id="RHEA-COMP:10163"/>
        <dbReference type="ChEBI" id="CHEBI:15378"/>
        <dbReference type="ChEBI" id="CHEBI:73682"/>
        <dbReference type="ChEBI" id="CHEBI:74411"/>
        <dbReference type="ChEBI" id="CHEBI:74418"/>
        <dbReference type="ChEBI" id="CHEBI:456215"/>
        <dbReference type="EC" id="2.3.1.234"/>
    </reaction>
</comment>
<dbReference type="NCBIfam" id="TIGR03723">
    <property type="entry name" value="T6A_TsaD_YgjD"/>
    <property type="match status" value="1"/>
</dbReference>
<dbReference type="EC" id="2.3.1.234" evidence="8"/>
<feature type="binding site" evidence="8">
    <location>
        <position position="189"/>
    </location>
    <ligand>
        <name>substrate</name>
    </ligand>
</feature>
<evidence type="ECO:0000256" key="5">
    <source>
        <dbReference type="ARBA" id="ARBA00023004"/>
    </source>
</evidence>
<comment type="caution">
    <text evidence="10">The sequence shown here is derived from an EMBL/GenBank/DDBJ whole genome shotgun (WGS) entry which is preliminary data.</text>
</comment>
<accession>A0A3L9MEH1</accession>
<feature type="binding site" evidence="8">
    <location>
        <position position="113"/>
    </location>
    <ligand>
        <name>Fe cation</name>
        <dbReference type="ChEBI" id="CHEBI:24875"/>
    </ligand>
</feature>
<dbReference type="GO" id="GO:0005506">
    <property type="term" value="F:iron ion binding"/>
    <property type="evidence" value="ECO:0007669"/>
    <property type="project" value="UniProtKB-UniRule"/>
</dbReference>
<dbReference type="NCBIfam" id="TIGR00329">
    <property type="entry name" value="gcp_kae1"/>
    <property type="match status" value="1"/>
</dbReference>
<dbReference type="InterPro" id="IPR043129">
    <property type="entry name" value="ATPase_NBD"/>
</dbReference>
<dbReference type="AlphaFoldDB" id="A0A3L9MEH1"/>
<dbReference type="FunFam" id="3.30.420.40:FF:000012">
    <property type="entry name" value="tRNA N6-adenosine threonylcarbamoyltransferase"/>
    <property type="match status" value="1"/>
</dbReference>